<organism evidence="1 2">
    <name type="scientific">Pseudoalteromonas fenneropenaei</name>
    <dbReference type="NCBI Taxonomy" id="1737459"/>
    <lineage>
        <taxon>Bacteria</taxon>
        <taxon>Pseudomonadati</taxon>
        <taxon>Pseudomonadota</taxon>
        <taxon>Gammaproteobacteria</taxon>
        <taxon>Alteromonadales</taxon>
        <taxon>Pseudoalteromonadaceae</taxon>
        <taxon>Pseudoalteromonas</taxon>
    </lineage>
</organism>
<dbReference type="Gene3D" id="3.40.50.300">
    <property type="entry name" value="P-loop containing nucleotide triphosphate hydrolases"/>
    <property type="match status" value="1"/>
</dbReference>
<gene>
    <name evidence="1" type="ORF">ACFOEE_11220</name>
</gene>
<evidence type="ECO:0008006" key="3">
    <source>
        <dbReference type="Google" id="ProtNLM"/>
    </source>
</evidence>
<evidence type="ECO:0000313" key="2">
    <source>
        <dbReference type="Proteomes" id="UP001595453"/>
    </source>
</evidence>
<dbReference type="Proteomes" id="UP001595453">
    <property type="component" value="Unassembled WGS sequence"/>
</dbReference>
<dbReference type="RefSeq" id="WP_377124216.1">
    <property type="nucleotide sequence ID" value="NZ_JBHRSD010000017.1"/>
</dbReference>
<proteinExistence type="predicted"/>
<comment type="caution">
    <text evidence="1">The sequence shown here is derived from an EMBL/GenBank/DDBJ whole genome shotgun (WGS) entry which is preliminary data.</text>
</comment>
<sequence>MLKSLAKNMLNAVGYEVQLMPIGKVQLNRSVAFIHIAKCGGISIDTAMRSKLAKPGQHRLCRMTSIAASIASFNKPVMSLDESCQFSEHHLQVLKGILSYYLSLDQQYISGHWPVDSQILQYHYQTTDFITLLRDPVERFKSNYIFNKLSNNLSVMRPNALRNDNLIEEADEIVFGLRGWQMANTQTAFITGKYPRDQSHATQLQQEFQENIKKFKIVGFLDALEQFENQFSSTYGVSLNIKKKNKTNDQKGPNKVHIHDTLKDYFSQKNVHRHIETICKNDIYNIEKAKEIYLGK</sequence>
<name>A0ABV7CKJ9_9GAMM</name>
<protein>
    <recommendedName>
        <fullName evidence="3">Sulfotransferase domain-containing protein</fullName>
    </recommendedName>
</protein>
<reference evidence="2" key="1">
    <citation type="journal article" date="2019" name="Int. J. Syst. Evol. Microbiol.">
        <title>The Global Catalogue of Microorganisms (GCM) 10K type strain sequencing project: providing services to taxonomists for standard genome sequencing and annotation.</title>
        <authorList>
            <consortium name="The Broad Institute Genomics Platform"/>
            <consortium name="The Broad Institute Genome Sequencing Center for Infectious Disease"/>
            <person name="Wu L."/>
            <person name="Ma J."/>
        </authorList>
    </citation>
    <scope>NUCLEOTIDE SEQUENCE [LARGE SCALE GENOMIC DNA]</scope>
    <source>
        <strain evidence="2">KCTC 42730</strain>
    </source>
</reference>
<accession>A0ABV7CKJ9</accession>
<dbReference type="InterPro" id="IPR027417">
    <property type="entry name" value="P-loop_NTPase"/>
</dbReference>
<evidence type="ECO:0000313" key="1">
    <source>
        <dbReference type="EMBL" id="MFC3033093.1"/>
    </source>
</evidence>
<keyword evidence="2" id="KW-1185">Reference proteome</keyword>
<dbReference type="EMBL" id="JBHRSD010000017">
    <property type="protein sequence ID" value="MFC3033093.1"/>
    <property type="molecule type" value="Genomic_DNA"/>
</dbReference>